<gene>
    <name evidence="5" type="ORF">J8380_00350</name>
</gene>
<keyword evidence="5" id="KW-0012">Acyltransferase</keyword>
<dbReference type="Gene3D" id="3.90.1720.10">
    <property type="entry name" value="endopeptidase domain like (from Nostoc punctiforme)"/>
    <property type="match status" value="1"/>
</dbReference>
<dbReference type="InterPro" id="IPR007053">
    <property type="entry name" value="LRAT_dom"/>
</dbReference>
<dbReference type="Pfam" id="PF04970">
    <property type="entry name" value="LRAT"/>
    <property type="match status" value="1"/>
</dbReference>
<accession>A0ABX7X8Z7</accession>
<dbReference type="GO" id="GO:0016746">
    <property type="term" value="F:acyltransferase activity"/>
    <property type="evidence" value="ECO:0007669"/>
    <property type="project" value="UniProtKB-KW"/>
</dbReference>
<dbReference type="Proteomes" id="UP000672027">
    <property type="component" value="Chromosome"/>
</dbReference>
<dbReference type="InterPro" id="IPR051496">
    <property type="entry name" value="H-rev107_PLA/AT"/>
</dbReference>
<dbReference type="EMBL" id="CP072800">
    <property type="protein sequence ID" value="QTR51708.1"/>
    <property type="molecule type" value="Genomic_DNA"/>
</dbReference>
<protein>
    <submittedName>
        <fullName evidence="5">Lecithin retinol acyltransferase family protein</fullName>
    </submittedName>
</protein>
<evidence type="ECO:0000256" key="3">
    <source>
        <dbReference type="ARBA" id="ARBA00023098"/>
    </source>
</evidence>
<keyword evidence="1" id="KW-0808">Transferase</keyword>
<dbReference type="PANTHER" id="PTHR13943:SF77">
    <property type="entry name" value="LRAT DOMAIN-CONTAINING PROTEIN"/>
    <property type="match status" value="1"/>
</dbReference>
<name>A0ABX7X8Z7_9GAMM</name>
<keyword evidence="3" id="KW-0443">Lipid metabolism</keyword>
<sequence length="123" mass="13976">MQLTLTSGVIEETTLEDFSNGRGYSVKTYDKPQFTGLVVVQRAKSKLGEDQYSVFSNNCEHFCTWCINDEHHSEQIKQAKIASEKGLVAFTVLRKHIPAKVSIPLSLFYTAYHFLQKNQNSQS</sequence>
<evidence type="ECO:0000256" key="2">
    <source>
        <dbReference type="ARBA" id="ARBA00022801"/>
    </source>
</evidence>
<evidence type="ECO:0000313" key="6">
    <source>
        <dbReference type="Proteomes" id="UP000672027"/>
    </source>
</evidence>
<dbReference type="RefSeq" id="WP_210230438.1">
    <property type="nucleotide sequence ID" value="NZ_CP072800.1"/>
</dbReference>
<evidence type="ECO:0000313" key="5">
    <source>
        <dbReference type="EMBL" id="QTR51708.1"/>
    </source>
</evidence>
<proteinExistence type="predicted"/>
<reference evidence="5 6" key="1">
    <citation type="submission" date="2021-04" db="EMBL/GenBank/DDBJ databases">
        <title>Genomics, taxonomy and metabolism of representatives of sulfur bacteria of the genus Thiothrix: Thiothrix fructosivorans QT, Thiothrix unzii A1T and three new species, Thiothrix subterranea sp. nov., Thiothrix litoralis sp. nov. and 'Candidatus Thiothrix anitrata' sp. nov.</title>
        <authorList>
            <person name="Ravin N.V."/>
            <person name="Smolyakov D."/>
            <person name="Rudenko T.S."/>
            <person name="Mardanov A.V."/>
            <person name="Beletsky A.V."/>
            <person name="Markov N.D."/>
            <person name="Fomenkov A.I."/>
            <person name="Roberts R.J."/>
            <person name="Karnachuk O.V."/>
            <person name="Novikov A."/>
            <person name="Grabovich M.Y."/>
        </authorList>
    </citation>
    <scope>NUCLEOTIDE SEQUENCE [LARGE SCALE GENOMIC DNA]</scope>
    <source>
        <strain evidence="5 6">A52</strain>
    </source>
</reference>
<keyword evidence="2" id="KW-0378">Hydrolase</keyword>
<dbReference type="PROSITE" id="PS51934">
    <property type="entry name" value="LRAT"/>
    <property type="match status" value="1"/>
</dbReference>
<organism evidence="5 6">
    <name type="scientific">Candidatus Thiothrix anitrata</name>
    <dbReference type="NCBI Taxonomy" id="2823902"/>
    <lineage>
        <taxon>Bacteria</taxon>
        <taxon>Pseudomonadati</taxon>
        <taxon>Pseudomonadota</taxon>
        <taxon>Gammaproteobacteria</taxon>
        <taxon>Thiotrichales</taxon>
        <taxon>Thiotrichaceae</taxon>
        <taxon>Thiothrix</taxon>
    </lineage>
</organism>
<evidence type="ECO:0000256" key="1">
    <source>
        <dbReference type="ARBA" id="ARBA00022679"/>
    </source>
</evidence>
<evidence type="ECO:0000259" key="4">
    <source>
        <dbReference type="PROSITE" id="PS51934"/>
    </source>
</evidence>
<keyword evidence="6" id="KW-1185">Reference proteome</keyword>
<feature type="domain" description="LRAT" evidence="4">
    <location>
        <begin position="1"/>
        <end position="75"/>
    </location>
</feature>
<dbReference type="PANTHER" id="PTHR13943">
    <property type="entry name" value="HRAS-LIKE SUPPRESSOR - RELATED"/>
    <property type="match status" value="1"/>
</dbReference>